<keyword evidence="2" id="KW-1185">Reference proteome</keyword>
<reference evidence="2" key="1">
    <citation type="journal article" date="2022" name="Mol. Ecol. Resour.">
        <title>The genomes of chicory, endive, great burdock and yacon provide insights into Asteraceae palaeo-polyploidization history and plant inulin production.</title>
        <authorList>
            <person name="Fan W."/>
            <person name="Wang S."/>
            <person name="Wang H."/>
            <person name="Wang A."/>
            <person name="Jiang F."/>
            <person name="Liu H."/>
            <person name="Zhao H."/>
            <person name="Xu D."/>
            <person name="Zhang Y."/>
        </authorList>
    </citation>
    <scope>NUCLEOTIDE SEQUENCE [LARGE SCALE GENOMIC DNA]</scope>
    <source>
        <strain evidence="2">cv. Punajuju</strain>
    </source>
</reference>
<gene>
    <name evidence="1" type="ORF">L2E82_17049</name>
</gene>
<sequence>MWWWSPLACFSWLAFIGSCHSDSASRSLYHITNPFVFSLLFPSHLSNLPATDTLSFRQSSHLLPQRSPPHYNFIVLTSG</sequence>
<dbReference type="EMBL" id="CM042011">
    <property type="protein sequence ID" value="KAI3766968.1"/>
    <property type="molecule type" value="Genomic_DNA"/>
</dbReference>
<reference evidence="1 2" key="2">
    <citation type="journal article" date="2022" name="Mol. Ecol. Resour.">
        <title>The genomes of chicory, endive, great burdock and yacon provide insights into Asteraceae paleo-polyploidization history and plant inulin production.</title>
        <authorList>
            <person name="Fan W."/>
            <person name="Wang S."/>
            <person name="Wang H."/>
            <person name="Wang A."/>
            <person name="Jiang F."/>
            <person name="Liu H."/>
            <person name="Zhao H."/>
            <person name="Xu D."/>
            <person name="Zhang Y."/>
        </authorList>
    </citation>
    <scope>NUCLEOTIDE SEQUENCE [LARGE SCALE GENOMIC DNA]</scope>
    <source>
        <strain evidence="2">cv. Punajuju</strain>
        <tissue evidence="1">Leaves</tissue>
    </source>
</reference>
<organism evidence="1 2">
    <name type="scientific">Cichorium intybus</name>
    <name type="common">Chicory</name>
    <dbReference type="NCBI Taxonomy" id="13427"/>
    <lineage>
        <taxon>Eukaryota</taxon>
        <taxon>Viridiplantae</taxon>
        <taxon>Streptophyta</taxon>
        <taxon>Embryophyta</taxon>
        <taxon>Tracheophyta</taxon>
        <taxon>Spermatophyta</taxon>
        <taxon>Magnoliopsida</taxon>
        <taxon>eudicotyledons</taxon>
        <taxon>Gunneridae</taxon>
        <taxon>Pentapetalae</taxon>
        <taxon>asterids</taxon>
        <taxon>campanulids</taxon>
        <taxon>Asterales</taxon>
        <taxon>Asteraceae</taxon>
        <taxon>Cichorioideae</taxon>
        <taxon>Cichorieae</taxon>
        <taxon>Cichoriinae</taxon>
        <taxon>Cichorium</taxon>
    </lineage>
</organism>
<evidence type="ECO:0000313" key="2">
    <source>
        <dbReference type="Proteomes" id="UP001055811"/>
    </source>
</evidence>
<accession>A0ACB9F863</accession>
<evidence type="ECO:0000313" key="1">
    <source>
        <dbReference type="EMBL" id="KAI3766968.1"/>
    </source>
</evidence>
<protein>
    <submittedName>
        <fullName evidence="1">Uncharacterized protein</fullName>
    </submittedName>
</protein>
<name>A0ACB9F863_CICIN</name>
<comment type="caution">
    <text evidence="1">The sequence shown here is derived from an EMBL/GenBank/DDBJ whole genome shotgun (WGS) entry which is preliminary data.</text>
</comment>
<proteinExistence type="predicted"/>
<dbReference type="Proteomes" id="UP001055811">
    <property type="component" value="Linkage Group LG03"/>
</dbReference>